<protein>
    <recommendedName>
        <fullName evidence="4">DUF3558 domain-containing protein</fullName>
    </recommendedName>
</protein>
<reference evidence="2 3" key="1">
    <citation type="submission" date="2016-12" db="EMBL/GenBank/DDBJ databases">
        <title>The draft genome sequence of Actinophytocola sp. 11-183.</title>
        <authorList>
            <person name="Wang W."/>
            <person name="Yuan L."/>
        </authorList>
    </citation>
    <scope>NUCLEOTIDE SEQUENCE [LARGE SCALE GENOMIC DNA]</scope>
    <source>
        <strain evidence="2 3">11-183</strain>
    </source>
</reference>
<dbReference type="EMBL" id="MSIE01000049">
    <property type="protein sequence ID" value="OLF14754.1"/>
    <property type="molecule type" value="Genomic_DNA"/>
</dbReference>
<dbReference type="AlphaFoldDB" id="A0A1Q8CK76"/>
<sequence length="186" mass="19398">MLAGCTSAPSEESTAPTTTAPITTSSPAVSALTPLPSTPPPIARPLDASRYATEGTVCDLLTDDQAVELGLRGTANPYNANDGSMLTCSRNGFDTDRDVEYNFWPDSDVFAAQFGDRRRQGGDDAHLVDVAGQPAVVNGNDPQPACLVTLGLAERQGVEVLASDGKNRACALAMAVAERMVRNTTG</sequence>
<organism evidence="2 3">
    <name type="scientific">Actinophytocola xanthii</name>
    <dbReference type="NCBI Taxonomy" id="1912961"/>
    <lineage>
        <taxon>Bacteria</taxon>
        <taxon>Bacillati</taxon>
        <taxon>Actinomycetota</taxon>
        <taxon>Actinomycetes</taxon>
        <taxon>Pseudonocardiales</taxon>
        <taxon>Pseudonocardiaceae</taxon>
    </lineage>
</organism>
<accession>A0A1Q8CK76</accession>
<dbReference type="Proteomes" id="UP000185596">
    <property type="component" value="Unassembled WGS sequence"/>
</dbReference>
<evidence type="ECO:0000313" key="2">
    <source>
        <dbReference type="EMBL" id="OLF14754.1"/>
    </source>
</evidence>
<feature type="compositionally biased region" description="Low complexity" evidence="1">
    <location>
        <begin position="1"/>
        <end position="35"/>
    </location>
</feature>
<evidence type="ECO:0000313" key="3">
    <source>
        <dbReference type="Proteomes" id="UP000185596"/>
    </source>
</evidence>
<dbReference type="Pfam" id="PF12079">
    <property type="entry name" value="DUF3558"/>
    <property type="match status" value="1"/>
</dbReference>
<proteinExistence type="predicted"/>
<evidence type="ECO:0000256" key="1">
    <source>
        <dbReference type="SAM" id="MobiDB-lite"/>
    </source>
</evidence>
<gene>
    <name evidence="2" type="ORF">BU204_25430</name>
</gene>
<feature type="region of interest" description="Disordered" evidence="1">
    <location>
        <begin position="1"/>
        <end position="46"/>
    </location>
</feature>
<name>A0A1Q8CK76_9PSEU</name>
<dbReference type="STRING" id="1912961.BU204_25430"/>
<keyword evidence="3" id="KW-1185">Reference proteome</keyword>
<comment type="caution">
    <text evidence="2">The sequence shown here is derived from an EMBL/GenBank/DDBJ whole genome shotgun (WGS) entry which is preliminary data.</text>
</comment>
<evidence type="ECO:0008006" key="4">
    <source>
        <dbReference type="Google" id="ProtNLM"/>
    </source>
</evidence>
<dbReference type="InterPro" id="IPR024520">
    <property type="entry name" value="DUF3558"/>
</dbReference>